<accession>A0A2T3MF57</accession>
<sequence length="138" mass="15743">MKKIWLFALSMFTFSCSANQNLEPKSVTLIYEKSMLTAEIQTDNNFKAHINNEKESIDFSGSVKNIHSNYQIKVLVVATDKIRHSMNQISTSVLIEKKQLEKPILIAGMYTKTELSHDKNNKTVTDFENSSVSVKLNR</sequence>
<gene>
    <name evidence="2" type="ORF">C9I88_16315</name>
</gene>
<name>A0A2T3MF57_9GAMM</name>
<evidence type="ECO:0000256" key="1">
    <source>
        <dbReference type="SAM" id="SignalP"/>
    </source>
</evidence>
<organism evidence="2 3">
    <name type="scientific">Photobacterium iliopiscarium</name>
    <dbReference type="NCBI Taxonomy" id="56192"/>
    <lineage>
        <taxon>Bacteria</taxon>
        <taxon>Pseudomonadati</taxon>
        <taxon>Pseudomonadota</taxon>
        <taxon>Gammaproteobacteria</taxon>
        <taxon>Vibrionales</taxon>
        <taxon>Vibrionaceae</taxon>
        <taxon>Photobacterium</taxon>
    </lineage>
</organism>
<evidence type="ECO:0000313" key="2">
    <source>
        <dbReference type="EMBL" id="PSV92415.1"/>
    </source>
</evidence>
<proteinExistence type="predicted"/>
<feature type="signal peptide" evidence="1">
    <location>
        <begin position="1"/>
        <end position="18"/>
    </location>
</feature>
<keyword evidence="1" id="KW-0732">Signal</keyword>
<comment type="caution">
    <text evidence="2">The sequence shown here is derived from an EMBL/GenBank/DDBJ whole genome shotgun (WGS) entry which is preliminary data.</text>
</comment>
<dbReference type="RefSeq" id="WP_107237813.1">
    <property type="nucleotide sequence ID" value="NZ_PYLW01000023.1"/>
</dbReference>
<dbReference type="Proteomes" id="UP000241954">
    <property type="component" value="Unassembled WGS sequence"/>
</dbReference>
<dbReference type="PROSITE" id="PS51257">
    <property type="entry name" value="PROKAR_LIPOPROTEIN"/>
    <property type="match status" value="1"/>
</dbReference>
<evidence type="ECO:0000313" key="3">
    <source>
        <dbReference type="Proteomes" id="UP000241954"/>
    </source>
</evidence>
<feature type="chain" id="PRO_5015424259" evidence="1">
    <location>
        <begin position="19"/>
        <end position="138"/>
    </location>
</feature>
<dbReference type="EMBL" id="PYLW01000023">
    <property type="protein sequence ID" value="PSV92415.1"/>
    <property type="molecule type" value="Genomic_DNA"/>
</dbReference>
<dbReference type="AlphaFoldDB" id="A0A2T3MF57"/>
<protein>
    <submittedName>
        <fullName evidence="2">Uncharacterized protein</fullName>
    </submittedName>
</protein>
<reference evidence="2 3" key="1">
    <citation type="submission" date="2018-01" db="EMBL/GenBank/DDBJ databases">
        <title>Whole genome sequencing of Histamine producing bacteria.</title>
        <authorList>
            <person name="Butler K."/>
        </authorList>
    </citation>
    <scope>NUCLEOTIDE SEQUENCE [LARGE SCALE GENOMIC DNA]</scope>
    <source>
        <strain evidence="2 3">NCIMB 13481</strain>
    </source>
</reference>